<protein>
    <submittedName>
        <fullName evidence="2">Uncharacterized protein</fullName>
    </submittedName>
</protein>
<feature type="compositionally biased region" description="Pro residues" evidence="1">
    <location>
        <begin position="39"/>
        <end position="52"/>
    </location>
</feature>
<feature type="compositionally biased region" description="Low complexity" evidence="1">
    <location>
        <begin position="89"/>
        <end position="98"/>
    </location>
</feature>
<evidence type="ECO:0000313" key="3">
    <source>
        <dbReference type="Proteomes" id="UP001497623"/>
    </source>
</evidence>
<dbReference type="AlphaFoldDB" id="A0AAV2Q9H1"/>
<reference evidence="2 3" key="1">
    <citation type="submission" date="2024-05" db="EMBL/GenBank/DDBJ databases">
        <authorList>
            <person name="Wallberg A."/>
        </authorList>
    </citation>
    <scope>NUCLEOTIDE SEQUENCE [LARGE SCALE GENOMIC DNA]</scope>
</reference>
<organism evidence="2 3">
    <name type="scientific">Meganyctiphanes norvegica</name>
    <name type="common">Northern krill</name>
    <name type="synonym">Thysanopoda norvegica</name>
    <dbReference type="NCBI Taxonomy" id="48144"/>
    <lineage>
        <taxon>Eukaryota</taxon>
        <taxon>Metazoa</taxon>
        <taxon>Ecdysozoa</taxon>
        <taxon>Arthropoda</taxon>
        <taxon>Crustacea</taxon>
        <taxon>Multicrustacea</taxon>
        <taxon>Malacostraca</taxon>
        <taxon>Eumalacostraca</taxon>
        <taxon>Eucarida</taxon>
        <taxon>Euphausiacea</taxon>
        <taxon>Euphausiidae</taxon>
        <taxon>Meganyctiphanes</taxon>
    </lineage>
</organism>
<dbReference type="Proteomes" id="UP001497623">
    <property type="component" value="Unassembled WGS sequence"/>
</dbReference>
<evidence type="ECO:0000313" key="2">
    <source>
        <dbReference type="EMBL" id="CAL4071544.1"/>
    </source>
</evidence>
<evidence type="ECO:0000256" key="1">
    <source>
        <dbReference type="SAM" id="MobiDB-lite"/>
    </source>
</evidence>
<feature type="region of interest" description="Disordered" evidence="1">
    <location>
        <begin position="1"/>
        <end position="98"/>
    </location>
</feature>
<sequence length="375" mass="40100">MQKADQGSQVADLAQHPPAGDSSEIGTEMGKAKHDASAPGPPPDEIPGPLPPSTKETKPPSPLAHEEEKSQPVPSIKSDKATTLPQDMPLLCPSQPLPTSTSLPTAKIYTTTAVPSLTPLQISLSQPPPHLSKVQLPVSPSIMGNPIPTSISQTPLRPQTSPALTSISVPPVPTTFTQPPPPLPQIFTSTAHVPSISQGTTSMTFLSQAPPTIKQCQSPLVPSMSSLTQVPPPPLVQAVPVVHGAPIIVPVSGTHMLHASVVTVVPGTQYSGTHHVVHSTQRAFHQQPEVQQRPPSEFSEHSEYLSMGHGDDDDDDRSFLDPNFHEFGSYMEQSYAGHAYEGAVAYPSGFRHHRRQPSTLRISKWVNPIPHDPDD</sequence>
<gene>
    <name evidence="2" type="ORF">MNOR_LOCUS8578</name>
</gene>
<feature type="non-terminal residue" evidence="2">
    <location>
        <position position="375"/>
    </location>
</feature>
<dbReference type="EMBL" id="CAXKWB010004008">
    <property type="protein sequence ID" value="CAL4071544.1"/>
    <property type="molecule type" value="Genomic_DNA"/>
</dbReference>
<feature type="region of interest" description="Disordered" evidence="1">
    <location>
        <begin position="286"/>
        <end position="321"/>
    </location>
</feature>
<comment type="caution">
    <text evidence="2">The sequence shown here is derived from an EMBL/GenBank/DDBJ whole genome shotgun (WGS) entry which is preliminary data.</text>
</comment>
<name>A0AAV2Q9H1_MEGNR</name>
<keyword evidence="3" id="KW-1185">Reference proteome</keyword>
<accession>A0AAV2Q9H1</accession>
<proteinExistence type="predicted"/>